<sequence>MLRVSGERRREMMRVRKEESRGGRGPLLLWYQITYLVESPPFITASHGSTQAVTVSGAPLPPFITADAIGVTRSNDDPTLYTILEPYPIKVEICVPSTSFVPRPSASITPRRSSHTLTRRATYVHHHLATVAHPRALDDASSTSEKPSCHAVAPGKLPFR</sequence>
<evidence type="ECO:0000313" key="2">
    <source>
        <dbReference type="EMBL" id="RRT43913.1"/>
    </source>
</evidence>
<reference evidence="2 3" key="1">
    <citation type="journal article" date="2014" name="Agronomy (Basel)">
        <title>A Draft Genome Sequence for Ensete ventricosum, the Drought-Tolerant Tree Against Hunger.</title>
        <authorList>
            <person name="Harrison J."/>
            <person name="Moore K.A."/>
            <person name="Paszkiewicz K."/>
            <person name="Jones T."/>
            <person name="Grant M."/>
            <person name="Ambacheew D."/>
            <person name="Muzemil S."/>
            <person name="Studholme D.J."/>
        </authorList>
    </citation>
    <scope>NUCLEOTIDE SEQUENCE [LARGE SCALE GENOMIC DNA]</scope>
</reference>
<accession>A0A426XWL7</accession>
<feature type="region of interest" description="Disordered" evidence="1">
    <location>
        <begin position="137"/>
        <end position="160"/>
    </location>
</feature>
<dbReference type="AlphaFoldDB" id="A0A426XWL7"/>
<evidence type="ECO:0000313" key="3">
    <source>
        <dbReference type="Proteomes" id="UP000287651"/>
    </source>
</evidence>
<dbReference type="Proteomes" id="UP000287651">
    <property type="component" value="Unassembled WGS sequence"/>
</dbReference>
<proteinExistence type="predicted"/>
<gene>
    <name evidence="2" type="ORF">B296_00052627</name>
</gene>
<dbReference type="EMBL" id="AMZH03016830">
    <property type="protein sequence ID" value="RRT43913.1"/>
    <property type="molecule type" value="Genomic_DNA"/>
</dbReference>
<protein>
    <submittedName>
        <fullName evidence="2">Uncharacterized protein</fullName>
    </submittedName>
</protein>
<organism evidence="2 3">
    <name type="scientific">Ensete ventricosum</name>
    <name type="common">Abyssinian banana</name>
    <name type="synonym">Musa ensete</name>
    <dbReference type="NCBI Taxonomy" id="4639"/>
    <lineage>
        <taxon>Eukaryota</taxon>
        <taxon>Viridiplantae</taxon>
        <taxon>Streptophyta</taxon>
        <taxon>Embryophyta</taxon>
        <taxon>Tracheophyta</taxon>
        <taxon>Spermatophyta</taxon>
        <taxon>Magnoliopsida</taxon>
        <taxon>Liliopsida</taxon>
        <taxon>Zingiberales</taxon>
        <taxon>Musaceae</taxon>
        <taxon>Ensete</taxon>
    </lineage>
</organism>
<evidence type="ECO:0000256" key="1">
    <source>
        <dbReference type="SAM" id="MobiDB-lite"/>
    </source>
</evidence>
<comment type="caution">
    <text evidence="2">The sequence shown here is derived from an EMBL/GenBank/DDBJ whole genome shotgun (WGS) entry which is preliminary data.</text>
</comment>
<name>A0A426XWL7_ENSVE</name>